<evidence type="ECO:0000313" key="4">
    <source>
        <dbReference type="EMBL" id="MBP1919404.1"/>
    </source>
</evidence>
<dbReference type="Gene3D" id="3.40.50.1000">
    <property type="entry name" value="HAD superfamily/HAD-like"/>
    <property type="match status" value="1"/>
</dbReference>
<dbReference type="RefSeq" id="WP_209459603.1">
    <property type="nucleotide sequence ID" value="NZ_JAGGKC010000014.1"/>
</dbReference>
<dbReference type="PANTHER" id="PTHR35134:SF2">
    <property type="entry name" value="NUCLEOTIDASE YQFW-RELATED"/>
    <property type="match status" value="1"/>
</dbReference>
<dbReference type="InterPro" id="IPR010708">
    <property type="entry name" value="5'(3')-deoxyribonucleotidase"/>
</dbReference>
<dbReference type="Pfam" id="PF06941">
    <property type="entry name" value="NT5C"/>
    <property type="match status" value="1"/>
</dbReference>
<dbReference type="InterPro" id="IPR009206">
    <property type="entry name" value="Nucleotidase_putative"/>
</dbReference>
<accession>A0ABS4G4C8</accession>
<dbReference type="PANTHER" id="PTHR35134">
    <property type="entry name" value="NUCLEOTIDASE YQFW-RELATED"/>
    <property type="match status" value="1"/>
</dbReference>
<protein>
    <recommendedName>
        <fullName evidence="3">Nucleotidase</fullName>
        <ecNumber evidence="3">3.1.3.-</ecNumber>
    </recommendedName>
</protein>
<dbReference type="InterPro" id="IPR023214">
    <property type="entry name" value="HAD_sf"/>
</dbReference>
<organism evidence="4 5">
    <name type="scientific">Youngiibacter multivorans</name>
    <dbReference type="NCBI Taxonomy" id="937251"/>
    <lineage>
        <taxon>Bacteria</taxon>
        <taxon>Bacillati</taxon>
        <taxon>Bacillota</taxon>
        <taxon>Clostridia</taxon>
        <taxon>Eubacteriales</taxon>
        <taxon>Clostridiaceae</taxon>
        <taxon>Youngiibacter</taxon>
    </lineage>
</organism>
<evidence type="ECO:0000313" key="5">
    <source>
        <dbReference type="Proteomes" id="UP001519271"/>
    </source>
</evidence>
<evidence type="ECO:0000256" key="3">
    <source>
        <dbReference type="PIRNR" id="PIRNR021362"/>
    </source>
</evidence>
<dbReference type="EMBL" id="JAGGKC010000014">
    <property type="protein sequence ID" value="MBP1919404.1"/>
    <property type="molecule type" value="Genomic_DNA"/>
</dbReference>
<dbReference type="Proteomes" id="UP001519271">
    <property type="component" value="Unassembled WGS sequence"/>
</dbReference>
<comment type="similarity">
    <text evidence="1 3">Belongs to the 5'(3')-deoxyribonucleotidase family.</text>
</comment>
<dbReference type="SUPFAM" id="SSF56784">
    <property type="entry name" value="HAD-like"/>
    <property type="match status" value="1"/>
</dbReference>
<gene>
    <name evidence="4" type="ORF">J2Z34_001893</name>
</gene>
<reference evidence="4 5" key="1">
    <citation type="submission" date="2021-03" db="EMBL/GenBank/DDBJ databases">
        <title>Genomic Encyclopedia of Type Strains, Phase IV (KMG-IV): sequencing the most valuable type-strain genomes for metagenomic binning, comparative biology and taxonomic classification.</title>
        <authorList>
            <person name="Goeker M."/>
        </authorList>
    </citation>
    <scope>NUCLEOTIDE SEQUENCE [LARGE SCALE GENOMIC DNA]</scope>
    <source>
        <strain evidence="4 5">DSM 6139</strain>
    </source>
</reference>
<evidence type="ECO:0000256" key="2">
    <source>
        <dbReference type="ARBA" id="ARBA00022801"/>
    </source>
</evidence>
<proteinExistence type="inferred from homology"/>
<dbReference type="PIRSF" id="PIRSF021362">
    <property type="entry name" value="UCP021362_HAD"/>
    <property type="match status" value="1"/>
</dbReference>
<comment type="caution">
    <text evidence="4">The sequence shown here is derived from an EMBL/GenBank/DDBJ whole genome shotgun (WGS) entry which is preliminary data.</text>
</comment>
<dbReference type="EC" id="3.1.3.-" evidence="3"/>
<sequence length="196" mass="22799">MKNLNICIDIDGTVTEPFYWLDKANSYFGKNLKPREIRVYDVEKAMGLLPGDYDRFYDEFGEELHRGARMRTGVAEVIRRHHLTHYIHFVTARDRRMKDVSIEWLKSHNIALDSISLLGSHDKAGKAAELMCDIFIEDRYENALQLADSGYDVILIDCTYNKGPLPPNVTRLKHWQQVDRFIVEYSVMCDSLELVL</sequence>
<keyword evidence="5" id="KW-1185">Reference proteome</keyword>
<dbReference type="InterPro" id="IPR036412">
    <property type="entry name" value="HAD-like_sf"/>
</dbReference>
<keyword evidence="2 3" id="KW-0378">Hydrolase</keyword>
<dbReference type="InterPro" id="IPR052419">
    <property type="entry name" value="5_3-deoxyribonucleotidase-like"/>
</dbReference>
<name>A0ABS4G4C8_9CLOT</name>
<evidence type="ECO:0000256" key="1">
    <source>
        <dbReference type="ARBA" id="ARBA00009589"/>
    </source>
</evidence>